<comment type="caution">
    <text evidence="2">The sequence shown here is derived from an EMBL/GenBank/DDBJ whole genome shotgun (WGS) entry which is preliminary data.</text>
</comment>
<evidence type="ECO:0000259" key="1">
    <source>
        <dbReference type="Pfam" id="PF07969"/>
    </source>
</evidence>
<protein>
    <recommendedName>
        <fullName evidence="1">Amidohydrolase 3 domain-containing protein</fullName>
    </recommendedName>
</protein>
<dbReference type="Gene3D" id="3.20.20.140">
    <property type="entry name" value="Metal-dependent hydrolases"/>
    <property type="match status" value="1"/>
</dbReference>
<dbReference type="GO" id="GO:0016810">
    <property type="term" value="F:hydrolase activity, acting on carbon-nitrogen (but not peptide) bonds"/>
    <property type="evidence" value="ECO:0007669"/>
    <property type="project" value="InterPro"/>
</dbReference>
<dbReference type="PANTHER" id="PTHR22642">
    <property type="entry name" value="IMIDAZOLONEPROPIONASE"/>
    <property type="match status" value="1"/>
</dbReference>
<dbReference type="AlphaFoldDB" id="A0A918CF51"/>
<organism evidence="2 3">
    <name type="scientific">Agromyces mediolanus</name>
    <name type="common">Corynebacterium mediolanum</name>
    <dbReference type="NCBI Taxonomy" id="41986"/>
    <lineage>
        <taxon>Bacteria</taxon>
        <taxon>Bacillati</taxon>
        <taxon>Actinomycetota</taxon>
        <taxon>Actinomycetes</taxon>
        <taxon>Micrococcales</taxon>
        <taxon>Microbacteriaceae</taxon>
        <taxon>Agromyces</taxon>
    </lineage>
</organism>
<sequence length="518" mass="54884">MSGDALDEASVVPGPAVAYRGARVLVDEEDAPRPAELLVRDGRIVRVAEPGGIRDADETVELDGLVVLPGFVDGHCHLELTVQALEHHVPLHGHRSLAEMFDTLAAARRAQPEGWIVGRGPFGLQRDVTEGRLPHRVELDRVSPAQPIVVLAGLHVACLNTAAMRELGLADPDALPDWITVHRDADGPTGVFTEVWDRLPTCTVEEAVAALRAHAVPVFARQGTTSLSTISTSADDVRALHRLAQSGELPFRVRWFTHVPRTASLDEVLAWGPESGFGDERLRFGGVKIFVDGEGGDGLGHARDDVKWSPEELARFVDRADAAGVQLMMHAVTPRAIRLACDAVIAARRERPARVRHRIEHGGDYVDLAELPRIAAAGVGLVATPHFATSSDADRDGFQPLASLVAAGHRVIGATDSTGTVPDAVGPLANIAGAAGRTGADGGPSPERIPVRDAVRMFTSWAAEGVGEEREKGRIAPGLRADLVVLDADPCTVAPGGIGGIGVERTIVGGRTVAERAR</sequence>
<dbReference type="Gene3D" id="2.30.40.10">
    <property type="entry name" value="Urease, subunit C, domain 1"/>
    <property type="match status" value="1"/>
</dbReference>
<dbReference type="SUPFAM" id="SSF51556">
    <property type="entry name" value="Metallo-dependent hydrolases"/>
    <property type="match status" value="1"/>
</dbReference>
<name>A0A918CF51_AGRME</name>
<feature type="domain" description="Amidohydrolase 3" evidence="1">
    <location>
        <begin position="58"/>
        <end position="514"/>
    </location>
</feature>
<dbReference type="InterPro" id="IPR013108">
    <property type="entry name" value="Amidohydro_3"/>
</dbReference>
<dbReference type="PANTHER" id="PTHR22642:SF2">
    <property type="entry name" value="PROTEIN LONG AFTER FAR-RED 3"/>
    <property type="match status" value="1"/>
</dbReference>
<proteinExistence type="predicted"/>
<dbReference type="RefSeq" id="WP_189084202.1">
    <property type="nucleotide sequence ID" value="NZ_BMRJ01000001.1"/>
</dbReference>
<dbReference type="EMBL" id="BMRJ01000001">
    <property type="protein sequence ID" value="GGR19114.1"/>
    <property type="molecule type" value="Genomic_DNA"/>
</dbReference>
<keyword evidence="3" id="KW-1185">Reference proteome</keyword>
<reference evidence="2" key="1">
    <citation type="journal article" date="2014" name="Int. J. Syst. Evol. Microbiol.">
        <title>Complete genome sequence of Corynebacterium casei LMG S-19264T (=DSM 44701T), isolated from a smear-ripened cheese.</title>
        <authorList>
            <consortium name="US DOE Joint Genome Institute (JGI-PGF)"/>
            <person name="Walter F."/>
            <person name="Albersmeier A."/>
            <person name="Kalinowski J."/>
            <person name="Ruckert C."/>
        </authorList>
    </citation>
    <scope>NUCLEOTIDE SEQUENCE</scope>
    <source>
        <strain evidence="2">JCM 3346</strain>
    </source>
</reference>
<dbReference type="SUPFAM" id="SSF51338">
    <property type="entry name" value="Composite domain of metallo-dependent hydrolases"/>
    <property type="match status" value="1"/>
</dbReference>
<dbReference type="InterPro" id="IPR032466">
    <property type="entry name" value="Metal_Hydrolase"/>
</dbReference>
<dbReference type="Pfam" id="PF07969">
    <property type="entry name" value="Amidohydro_3"/>
    <property type="match status" value="1"/>
</dbReference>
<dbReference type="Proteomes" id="UP000610303">
    <property type="component" value="Unassembled WGS sequence"/>
</dbReference>
<reference evidence="2" key="2">
    <citation type="submission" date="2020-09" db="EMBL/GenBank/DDBJ databases">
        <authorList>
            <person name="Sun Q."/>
            <person name="Ohkuma M."/>
        </authorList>
    </citation>
    <scope>NUCLEOTIDE SEQUENCE</scope>
    <source>
        <strain evidence="2">JCM 3346</strain>
    </source>
</reference>
<dbReference type="InterPro" id="IPR011059">
    <property type="entry name" value="Metal-dep_hydrolase_composite"/>
</dbReference>
<evidence type="ECO:0000313" key="3">
    <source>
        <dbReference type="Proteomes" id="UP000610303"/>
    </source>
</evidence>
<gene>
    <name evidence="2" type="ORF">GCM10010196_10380</name>
</gene>
<dbReference type="Gene3D" id="3.10.310.70">
    <property type="match status" value="1"/>
</dbReference>
<accession>A0A918CF51</accession>
<evidence type="ECO:0000313" key="2">
    <source>
        <dbReference type="EMBL" id="GGR19114.1"/>
    </source>
</evidence>